<dbReference type="EMBL" id="JACIJM010000004">
    <property type="protein sequence ID" value="MBB5722173.1"/>
    <property type="molecule type" value="Genomic_DNA"/>
</dbReference>
<feature type="signal peptide" evidence="1">
    <location>
        <begin position="1"/>
        <end position="20"/>
    </location>
</feature>
<dbReference type="Proteomes" id="UP000535415">
    <property type="component" value="Unassembled WGS sequence"/>
</dbReference>
<feature type="chain" id="PRO_5031261711" evidence="1">
    <location>
        <begin position="21"/>
        <end position="102"/>
    </location>
</feature>
<keyword evidence="3" id="KW-1185">Reference proteome</keyword>
<gene>
    <name evidence="2" type="ORF">FHS72_001797</name>
</gene>
<evidence type="ECO:0000256" key="1">
    <source>
        <dbReference type="SAM" id="SignalP"/>
    </source>
</evidence>
<protein>
    <submittedName>
        <fullName evidence="2">Uncharacterized protein</fullName>
    </submittedName>
</protein>
<sequence length="102" mass="10570">MMTMKTVIAAFAGLALAACAGTQQLDTVSTSVPTPQLTDKQRFVAAIETNGCLINVSTIGPIMSQASINQNQLAGLTVELENDGVLSPDGTDTVRLSSNNCI</sequence>
<name>A0A7W9BKF0_9RHOB</name>
<organism evidence="2 3">
    <name type="scientific">Yoonia ponticola</name>
    <dbReference type="NCBI Taxonomy" id="1524255"/>
    <lineage>
        <taxon>Bacteria</taxon>
        <taxon>Pseudomonadati</taxon>
        <taxon>Pseudomonadota</taxon>
        <taxon>Alphaproteobacteria</taxon>
        <taxon>Rhodobacterales</taxon>
        <taxon>Paracoccaceae</taxon>
        <taxon>Yoonia</taxon>
    </lineage>
</organism>
<dbReference type="AlphaFoldDB" id="A0A7W9BKF0"/>
<proteinExistence type="predicted"/>
<comment type="caution">
    <text evidence="2">The sequence shown here is derived from an EMBL/GenBank/DDBJ whole genome shotgun (WGS) entry which is preliminary data.</text>
</comment>
<dbReference type="RefSeq" id="WP_221235382.1">
    <property type="nucleotide sequence ID" value="NZ_JACIJM010000004.1"/>
</dbReference>
<evidence type="ECO:0000313" key="2">
    <source>
        <dbReference type="EMBL" id="MBB5722173.1"/>
    </source>
</evidence>
<keyword evidence="1" id="KW-0732">Signal</keyword>
<evidence type="ECO:0000313" key="3">
    <source>
        <dbReference type="Proteomes" id="UP000535415"/>
    </source>
</evidence>
<dbReference type="PROSITE" id="PS51257">
    <property type="entry name" value="PROKAR_LIPOPROTEIN"/>
    <property type="match status" value="1"/>
</dbReference>
<accession>A0A7W9BKF0</accession>
<reference evidence="2 3" key="1">
    <citation type="submission" date="2020-08" db="EMBL/GenBank/DDBJ databases">
        <title>Genomic Encyclopedia of Type Strains, Phase IV (KMG-IV): sequencing the most valuable type-strain genomes for metagenomic binning, comparative biology and taxonomic classification.</title>
        <authorList>
            <person name="Goeker M."/>
        </authorList>
    </citation>
    <scope>NUCLEOTIDE SEQUENCE [LARGE SCALE GENOMIC DNA]</scope>
    <source>
        <strain evidence="2 3">DSM 101064</strain>
    </source>
</reference>